<proteinExistence type="predicted"/>
<gene>
    <name evidence="2" type="ORF">NP603_01335</name>
</gene>
<feature type="transmembrane region" description="Helical" evidence="1">
    <location>
        <begin position="34"/>
        <end position="54"/>
    </location>
</feature>
<evidence type="ECO:0000313" key="3">
    <source>
        <dbReference type="Proteomes" id="UP001524569"/>
    </source>
</evidence>
<keyword evidence="1" id="KW-1133">Transmembrane helix</keyword>
<protein>
    <submittedName>
        <fullName evidence="2">Uncharacterized protein</fullName>
    </submittedName>
</protein>
<evidence type="ECO:0000313" key="2">
    <source>
        <dbReference type="EMBL" id="MCQ8179738.1"/>
    </source>
</evidence>
<dbReference type="RefSeq" id="WP_256609114.1">
    <property type="nucleotide sequence ID" value="NZ_JANIBM010000001.1"/>
</dbReference>
<keyword evidence="1" id="KW-0472">Membrane</keyword>
<accession>A0ABT1UBY5</accession>
<keyword evidence="1" id="KW-0812">Transmembrane</keyword>
<comment type="caution">
    <text evidence="2">The sequence shown here is derived from an EMBL/GenBank/DDBJ whole genome shotgun (WGS) entry which is preliminary data.</text>
</comment>
<organism evidence="2 3">
    <name type="scientific">Methylomonas aurea</name>
    <dbReference type="NCBI Taxonomy" id="2952224"/>
    <lineage>
        <taxon>Bacteria</taxon>
        <taxon>Pseudomonadati</taxon>
        <taxon>Pseudomonadota</taxon>
        <taxon>Gammaproteobacteria</taxon>
        <taxon>Methylococcales</taxon>
        <taxon>Methylococcaceae</taxon>
        <taxon>Methylomonas</taxon>
    </lineage>
</organism>
<reference evidence="2 3" key="1">
    <citation type="submission" date="2022-07" db="EMBL/GenBank/DDBJ databases">
        <title>Methylomonas rivi sp. nov., Methylomonas rosea sp. nov., Methylomonas aureus sp. nov. and Methylomonas subterranea sp. nov., four novel methanotrophs isolated from a freshwater creek and the deep terrestrial subsurface.</title>
        <authorList>
            <person name="Abin C."/>
            <person name="Sankaranarayanan K."/>
            <person name="Garner C."/>
            <person name="Sindelar R."/>
            <person name="Kotary K."/>
            <person name="Garner R."/>
            <person name="Barclay S."/>
            <person name="Lawson P."/>
            <person name="Krumholz L."/>
        </authorList>
    </citation>
    <scope>NUCLEOTIDE SEQUENCE [LARGE SCALE GENOMIC DNA]</scope>
    <source>
        <strain evidence="2 3">SURF-1</strain>
    </source>
</reference>
<keyword evidence="3" id="KW-1185">Reference proteome</keyword>
<name>A0ABT1UBY5_9GAMM</name>
<evidence type="ECO:0000256" key="1">
    <source>
        <dbReference type="SAM" id="Phobius"/>
    </source>
</evidence>
<dbReference type="Proteomes" id="UP001524569">
    <property type="component" value="Unassembled WGS sequence"/>
</dbReference>
<sequence length="57" mass="6096">MGKFTDAADCRKPLSVCRICDKDFMANLRKTIDFNAGIAIAVYGGALVALQAPFSIS</sequence>
<dbReference type="EMBL" id="JANIBM010000001">
    <property type="protein sequence ID" value="MCQ8179738.1"/>
    <property type="molecule type" value="Genomic_DNA"/>
</dbReference>